<dbReference type="EMBL" id="CAEKDK010000002">
    <property type="protein sequence ID" value="CAB4269004.1"/>
    <property type="molecule type" value="Genomic_DNA"/>
</dbReference>
<name>A0A6J5U0K9_PRUAR</name>
<dbReference type="AlphaFoldDB" id="A0A6J5U0K9"/>
<sequence>MAPFTDIQGRDSLGKALGYAERVPCLQYECSRCLCWPCLVARLYYSMWPQRRSLYVSGGVSSEVEEIVFALEASHESIVGCRLITALVASIFVVEVGDIVS</sequence>
<proteinExistence type="predicted"/>
<evidence type="ECO:0000313" key="4">
    <source>
        <dbReference type="Proteomes" id="UP000507245"/>
    </source>
</evidence>
<reference evidence="4" key="1">
    <citation type="journal article" date="2020" name="Genome Biol.">
        <title>Gamete binning: chromosome-level and haplotype-resolved genome assembly enabled by high-throughput single-cell sequencing of gamete genomes.</title>
        <authorList>
            <person name="Campoy J.A."/>
            <person name="Sun H."/>
            <person name="Goel M."/>
            <person name="Jiao W.-B."/>
            <person name="Folz-Donahue K."/>
            <person name="Wang N."/>
            <person name="Rubio M."/>
            <person name="Liu C."/>
            <person name="Kukat C."/>
            <person name="Ruiz D."/>
            <person name="Huettel B."/>
            <person name="Schneeberger K."/>
        </authorList>
    </citation>
    <scope>NUCLEOTIDE SEQUENCE [LARGE SCALE GENOMIC DNA]</scope>
    <source>
        <strain evidence="4">cv. Rojo Pasion</strain>
    </source>
</reference>
<evidence type="ECO:0000313" key="1">
    <source>
        <dbReference type="EMBL" id="CAB4269004.1"/>
    </source>
</evidence>
<dbReference type="EMBL" id="CAEKKB010000002">
    <property type="protein sequence ID" value="CAB4299383.1"/>
    <property type="molecule type" value="Genomic_DNA"/>
</dbReference>
<organism evidence="1 3">
    <name type="scientific">Prunus armeniaca</name>
    <name type="common">Apricot</name>
    <name type="synonym">Armeniaca vulgaris</name>
    <dbReference type="NCBI Taxonomy" id="36596"/>
    <lineage>
        <taxon>Eukaryota</taxon>
        <taxon>Viridiplantae</taxon>
        <taxon>Streptophyta</taxon>
        <taxon>Embryophyta</taxon>
        <taxon>Tracheophyta</taxon>
        <taxon>Spermatophyta</taxon>
        <taxon>Magnoliopsida</taxon>
        <taxon>eudicotyledons</taxon>
        <taxon>Gunneridae</taxon>
        <taxon>Pentapetalae</taxon>
        <taxon>rosids</taxon>
        <taxon>fabids</taxon>
        <taxon>Rosales</taxon>
        <taxon>Rosaceae</taxon>
        <taxon>Amygdaloideae</taxon>
        <taxon>Amygdaleae</taxon>
        <taxon>Prunus</taxon>
    </lineage>
</organism>
<dbReference type="Proteomes" id="UP000507222">
    <property type="component" value="Unassembled WGS sequence"/>
</dbReference>
<reference evidence="1 3" key="2">
    <citation type="submission" date="2020-05" db="EMBL/GenBank/DDBJ databases">
        <authorList>
            <person name="Campoy J."/>
            <person name="Schneeberger K."/>
            <person name="Spophaly S."/>
        </authorList>
    </citation>
    <scope>NUCLEOTIDE SEQUENCE [LARGE SCALE GENOMIC DNA]</scope>
    <source>
        <strain evidence="1">PruArmRojPasFocal</strain>
    </source>
</reference>
<evidence type="ECO:0000313" key="2">
    <source>
        <dbReference type="EMBL" id="CAB4299383.1"/>
    </source>
</evidence>
<gene>
    <name evidence="1" type="ORF">CURHAP_LOCUS13909</name>
    <name evidence="2" type="ORF">ORAREDHAP_LOCUS13469</name>
</gene>
<dbReference type="Proteomes" id="UP000507245">
    <property type="component" value="Unassembled WGS sequence"/>
</dbReference>
<protein>
    <submittedName>
        <fullName evidence="1">Uncharacterized protein</fullName>
    </submittedName>
</protein>
<accession>A0A6J5U0K9</accession>
<evidence type="ECO:0000313" key="3">
    <source>
        <dbReference type="Proteomes" id="UP000507222"/>
    </source>
</evidence>
<keyword evidence="4" id="KW-1185">Reference proteome</keyword>